<protein>
    <submittedName>
        <fullName evidence="2">Uncharacterized protein</fullName>
    </submittedName>
</protein>
<dbReference type="EMBL" id="KN835974">
    <property type="protein sequence ID" value="KIK33304.1"/>
    <property type="molecule type" value="Genomic_DNA"/>
</dbReference>
<accession>A0A0D0A502</accession>
<sequence>MLPSTLSATYIPGFVILTRPPTRLTFQTGGGNTPTPLALARHHHQRPPMRPSAKRITGLSKAAVKHSFRHSVRSIGVLKAGQQHQRKEEVSAKRQACIQDLLPVVAEMSSEDRDAPAPTRLTLQTGGDNTPRPLLLPATTNDIHPHCTDTVLIFVGLFATSVRQLFSLDRSSSQLRNENFHCIR</sequence>
<evidence type="ECO:0000313" key="2">
    <source>
        <dbReference type="EMBL" id="KIK33304.1"/>
    </source>
</evidence>
<evidence type="ECO:0000256" key="1">
    <source>
        <dbReference type="SAM" id="MobiDB-lite"/>
    </source>
</evidence>
<name>A0A0D0A502_9AGAM</name>
<dbReference type="InParanoid" id="A0A0D0A502"/>
<dbReference type="AlphaFoldDB" id="A0A0D0A502"/>
<feature type="region of interest" description="Disordered" evidence="1">
    <location>
        <begin position="108"/>
        <end position="131"/>
    </location>
</feature>
<reference evidence="3" key="2">
    <citation type="submission" date="2015-01" db="EMBL/GenBank/DDBJ databases">
        <title>Evolutionary Origins and Diversification of the Mycorrhizal Mutualists.</title>
        <authorList>
            <consortium name="DOE Joint Genome Institute"/>
            <consortium name="Mycorrhizal Genomics Consortium"/>
            <person name="Kohler A."/>
            <person name="Kuo A."/>
            <person name="Nagy L.G."/>
            <person name="Floudas D."/>
            <person name="Copeland A."/>
            <person name="Barry K.W."/>
            <person name="Cichocki N."/>
            <person name="Veneault-Fourrey C."/>
            <person name="LaButti K."/>
            <person name="Lindquist E.A."/>
            <person name="Lipzen A."/>
            <person name="Lundell T."/>
            <person name="Morin E."/>
            <person name="Murat C."/>
            <person name="Riley R."/>
            <person name="Ohm R."/>
            <person name="Sun H."/>
            <person name="Tunlid A."/>
            <person name="Henrissat B."/>
            <person name="Grigoriev I.V."/>
            <person name="Hibbett D.S."/>
            <person name="Martin F."/>
        </authorList>
    </citation>
    <scope>NUCLEOTIDE SEQUENCE [LARGE SCALE GENOMIC DNA]</scope>
    <source>
        <strain evidence="3">UH-Slu-Lm8-n1</strain>
    </source>
</reference>
<keyword evidence="3" id="KW-1185">Reference proteome</keyword>
<evidence type="ECO:0000313" key="3">
    <source>
        <dbReference type="Proteomes" id="UP000054485"/>
    </source>
</evidence>
<organism evidence="2 3">
    <name type="scientific">Suillus luteus UH-Slu-Lm8-n1</name>
    <dbReference type="NCBI Taxonomy" id="930992"/>
    <lineage>
        <taxon>Eukaryota</taxon>
        <taxon>Fungi</taxon>
        <taxon>Dikarya</taxon>
        <taxon>Basidiomycota</taxon>
        <taxon>Agaricomycotina</taxon>
        <taxon>Agaricomycetes</taxon>
        <taxon>Agaricomycetidae</taxon>
        <taxon>Boletales</taxon>
        <taxon>Suillineae</taxon>
        <taxon>Suillaceae</taxon>
        <taxon>Suillus</taxon>
    </lineage>
</organism>
<reference evidence="2 3" key="1">
    <citation type="submission" date="2014-04" db="EMBL/GenBank/DDBJ databases">
        <authorList>
            <consortium name="DOE Joint Genome Institute"/>
            <person name="Kuo A."/>
            <person name="Ruytinx J."/>
            <person name="Rineau F."/>
            <person name="Colpaert J."/>
            <person name="Kohler A."/>
            <person name="Nagy L.G."/>
            <person name="Floudas D."/>
            <person name="Copeland A."/>
            <person name="Barry K.W."/>
            <person name="Cichocki N."/>
            <person name="Veneault-Fourrey C."/>
            <person name="LaButti K."/>
            <person name="Lindquist E.A."/>
            <person name="Lipzen A."/>
            <person name="Lundell T."/>
            <person name="Morin E."/>
            <person name="Murat C."/>
            <person name="Sun H."/>
            <person name="Tunlid A."/>
            <person name="Henrissat B."/>
            <person name="Grigoriev I.V."/>
            <person name="Hibbett D.S."/>
            <person name="Martin F."/>
            <person name="Nordberg H.P."/>
            <person name="Cantor M.N."/>
            <person name="Hua S.X."/>
        </authorList>
    </citation>
    <scope>NUCLEOTIDE SEQUENCE [LARGE SCALE GENOMIC DNA]</scope>
    <source>
        <strain evidence="2 3">UH-Slu-Lm8-n1</strain>
    </source>
</reference>
<gene>
    <name evidence="2" type="ORF">CY34DRAFT_18454</name>
</gene>
<proteinExistence type="predicted"/>
<dbReference type="Proteomes" id="UP000054485">
    <property type="component" value="Unassembled WGS sequence"/>
</dbReference>
<dbReference type="OrthoDB" id="10346009at2759"/>
<dbReference type="HOGENOM" id="CLU_1469156_0_0_1"/>